<evidence type="ECO:0000256" key="16">
    <source>
        <dbReference type="RuleBase" id="RU362098"/>
    </source>
</evidence>
<accession>A0A212L6N4</accession>
<keyword evidence="9" id="KW-0406">Ion transport</keyword>
<keyword evidence="11 16" id="KW-0472">Membrane</keyword>
<dbReference type="AlphaFoldDB" id="A0A212L6N4"/>
<evidence type="ECO:0000256" key="2">
    <source>
        <dbReference type="ARBA" id="ARBA00022448"/>
    </source>
</evidence>
<feature type="transmembrane region" description="Helical" evidence="16">
    <location>
        <begin position="490"/>
        <end position="511"/>
    </location>
</feature>
<protein>
    <recommendedName>
        <fullName evidence="12 13">Ferrous iron transport protein B</fullName>
    </recommendedName>
</protein>
<evidence type="ECO:0000256" key="14">
    <source>
        <dbReference type="PIRSR" id="PIRSR603373-1"/>
    </source>
</evidence>
<dbReference type="InterPro" id="IPR030389">
    <property type="entry name" value="G_FEOB_dom"/>
</dbReference>
<keyword evidence="10 14" id="KW-0342">GTP-binding</keyword>
<evidence type="ECO:0000256" key="9">
    <source>
        <dbReference type="ARBA" id="ARBA00023065"/>
    </source>
</evidence>
<evidence type="ECO:0000256" key="6">
    <source>
        <dbReference type="ARBA" id="ARBA00022741"/>
    </source>
</evidence>
<dbReference type="GO" id="GO:0046872">
    <property type="term" value="F:metal ion binding"/>
    <property type="evidence" value="ECO:0007669"/>
    <property type="project" value="UniProtKB-KW"/>
</dbReference>
<dbReference type="NCBIfam" id="TIGR00437">
    <property type="entry name" value="feoB"/>
    <property type="match status" value="1"/>
</dbReference>
<dbReference type="PANTHER" id="PTHR43185:SF1">
    <property type="entry name" value="FE(2+) TRANSPORTER FEOB"/>
    <property type="match status" value="1"/>
</dbReference>
<keyword evidence="6 14" id="KW-0547">Nucleotide-binding</keyword>
<keyword evidence="4 16" id="KW-0410">Iron transport</keyword>
<comment type="similarity">
    <text evidence="16">Belongs to the TRAFAC class TrmE-Era-EngA-EngB-Septin-like GTPase superfamily. FeoB GTPase (TC 9.A.8) family.</text>
</comment>
<dbReference type="SUPFAM" id="SSF52540">
    <property type="entry name" value="P-loop containing nucleoside triphosphate hydrolases"/>
    <property type="match status" value="1"/>
</dbReference>
<proteinExistence type="inferred from homology"/>
<feature type="binding site" evidence="14">
    <location>
        <begin position="59"/>
        <end position="63"/>
    </location>
    <ligand>
        <name>GTP</name>
        <dbReference type="ChEBI" id="CHEBI:37565"/>
        <label>1</label>
    </ligand>
</feature>
<keyword evidence="2 16" id="KW-0813">Transport</keyword>
<dbReference type="InterPro" id="IPR027417">
    <property type="entry name" value="P-loop_NTPase"/>
</dbReference>
<feature type="transmembrane region" description="Helical" evidence="16">
    <location>
        <begin position="452"/>
        <end position="478"/>
    </location>
</feature>
<evidence type="ECO:0000256" key="8">
    <source>
        <dbReference type="ARBA" id="ARBA00023004"/>
    </source>
</evidence>
<dbReference type="Pfam" id="PF02421">
    <property type="entry name" value="FeoB_N"/>
    <property type="match status" value="1"/>
</dbReference>
<dbReference type="Pfam" id="PF17910">
    <property type="entry name" value="FeoB_Cyto"/>
    <property type="match status" value="1"/>
</dbReference>
<feature type="binding site" evidence="15">
    <location>
        <position position="49"/>
    </location>
    <ligand>
        <name>Mg(2+)</name>
        <dbReference type="ChEBI" id="CHEBI:18420"/>
        <label>2</label>
    </ligand>
</feature>
<keyword evidence="15" id="KW-0460">Magnesium</keyword>
<dbReference type="GO" id="GO:0005525">
    <property type="term" value="F:GTP binding"/>
    <property type="evidence" value="ECO:0007669"/>
    <property type="project" value="UniProtKB-KW"/>
</dbReference>
<keyword evidence="3" id="KW-1003">Cell membrane</keyword>
<feature type="binding site" evidence="15">
    <location>
        <position position="48"/>
    </location>
    <ligand>
        <name>Mg(2+)</name>
        <dbReference type="ChEBI" id="CHEBI:18420"/>
        <label>2</label>
    </ligand>
</feature>
<evidence type="ECO:0000259" key="17">
    <source>
        <dbReference type="PROSITE" id="PS51711"/>
    </source>
</evidence>
<feature type="binding site" evidence="14">
    <location>
        <begin position="80"/>
        <end position="83"/>
    </location>
    <ligand>
        <name>GTP</name>
        <dbReference type="ChEBI" id="CHEBI:37565"/>
        <label>1</label>
    </ligand>
</feature>
<feature type="transmembrane region" description="Helical" evidence="16">
    <location>
        <begin position="408"/>
        <end position="432"/>
    </location>
</feature>
<evidence type="ECO:0000256" key="12">
    <source>
        <dbReference type="ARBA" id="ARBA00031200"/>
    </source>
</evidence>
<dbReference type="InterPro" id="IPR011642">
    <property type="entry name" value="Gate_dom"/>
</dbReference>
<evidence type="ECO:0000256" key="5">
    <source>
        <dbReference type="ARBA" id="ARBA00022692"/>
    </source>
</evidence>
<evidence type="ECO:0000256" key="15">
    <source>
        <dbReference type="PIRSR" id="PIRSR603373-2"/>
    </source>
</evidence>
<sequence>MSDPYTADAALPSAASARANIGGLTYALRFAIAGNPNCGKTTVFNALTGARQHVGNYSGVTVEKKEGIIRHQGQKLVLVDLPGTYSLSAYSQEEVVARNVLLSGTVQAVINVVDAGILERGLLLTAQLREMGLPVVLACNMMDEARAAGIEIDFIRLSGMMGASALPTVGTSGKGLHEALDAARGCALADVEPDPESAPYPGPAPYPEPALAGAQDALCPRLKTQALHVSYGPLLDPVLAQMEELIAGSSRMAASPYAHCAPRWLALNLAQSDPEALRAVRAADPTLADWLETLCRDLHQTLRAQDMDVEGLVADGHSAFVRTVATACISKTGNRQRLGMSDRLDKVLAHALWGALVMLGVLYAMFQITIVLGSYPQAWLESGFSLLSEMVGSALPEGLLSSLIIDGLIAGVGGVLSFVPLVLIMFALIAIVEDSGYMARMAYIADRVFQMFGLHGASVMPYIISGGIAGGCAIPGVMATRTMRSPKEKLATMLTLPYMACGAKLPVYLLLVGTFFPENAANMMFMIILLSWAFAFFVALFLRKTVLRGEATPLVMEMPPYRLPTVRGICIHCWERTWMYLKKAGTVLVPLAMLIWAGMTFPALDPQLALPFENDMARLSAALENPELAKDARADLEDRLGNAEKALNAERLRHSLAGQLGTWLEDVTRHAGFSWRTDVALIGGIAAKEAIISTLGTAYALGKQDPDDDVSLAELLRKDPSWNQGSALALLVFVMLYAPCFVTLVVIRQESGSWKWVFFSIIFNTLLAFAMAVGIYQTYCAWMGN</sequence>
<feature type="binding site" evidence="15">
    <location>
        <position position="46"/>
    </location>
    <ligand>
        <name>Mg(2+)</name>
        <dbReference type="ChEBI" id="CHEBI:18420"/>
        <label>2</label>
    </ligand>
</feature>
<dbReference type="Pfam" id="PF07670">
    <property type="entry name" value="Gate"/>
    <property type="match status" value="2"/>
</dbReference>
<dbReference type="InterPro" id="IPR011640">
    <property type="entry name" value="Fe2_transport_prot_B_C"/>
</dbReference>
<keyword evidence="7 16" id="KW-1133">Transmembrane helix</keyword>
<evidence type="ECO:0000256" key="11">
    <source>
        <dbReference type="ARBA" id="ARBA00023136"/>
    </source>
</evidence>
<dbReference type="PRINTS" id="PR00326">
    <property type="entry name" value="GTP1OBG"/>
</dbReference>
<keyword evidence="5 16" id="KW-0812">Transmembrane</keyword>
<dbReference type="PANTHER" id="PTHR43185">
    <property type="entry name" value="FERROUS IRON TRANSPORT PROTEIN B"/>
    <property type="match status" value="1"/>
</dbReference>
<reference evidence="18" key="1">
    <citation type="submission" date="2016-08" db="EMBL/GenBank/DDBJ databases">
        <authorList>
            <person name="Seilhamer J.J."/>
        </authorList>
    </citation>
    <scope>NUCLEOTIDE SEQUENCE</scope>
    <source>
        <strain evidence="18">86-1</strain>
    </source>
</reference>
<dbReference type="InterPro" id="IPR050860">
    <property type="entry name" value="FeoB_GTPase"/>
</dbReference>
<dbReference type="GO" id="GO:0015093">
    <property type="term" value="F:ferrous iron transmembrane transporter activity"/>
    <property type="evidence" value="ECO:0007669"/>
    <property type="project" value="UniProtKB-UniRule"/>
</dbReference>
<dbReference type="InterPro" id="IPR003373">
    <property type="entry name" value="Fe2_transport_prot-B"/>
</dbReference>
<feature type="transmembrane region" description="Helical" evidence="16">
    <location>
        <begin position="756"/>
        <end position="779"/>
    </location>
</feature>
<feature type="binding site" evidence="14">
    <location>
        <begin position="169"/>
        <end position="171"/>
    </location>
    <ligand>
        <name>GTP</name>
        <dbReference type="ChEBI" id="CHEBI:37565"/>
        <label>1</label>
    </ligand>
</feature>
<evidence type="ECO:0000256" key="7">
    <source>
        <dbReference type="ARBA" id="ARBA00022989"/>
    </source>
</evidence>
<dbReference type="InterPro" id="IPR006073">
    <property type="entry name" value="GTP-bd"/>
</dbReference>
<dbReference type="Gene3D" id="1.10.287.1770">
    <property type="match status" value="1"/>
</dbReference>
<organism evidence="18">
    <name type="scientific">uncultured Desulfovibrio sp</name>
    <dbReference type="NCBI Taxonomy" id="167968"/>
    <lineage>
        <taxon>Bacteria</taxon>
        <taxon>Pseudomonadati</taxon>
        <taxon>Thermodesulfobacteriota</taxon>
        <taxon>Desulfovibrionia</taxon>
        <taxon>Desulfovibrionales</taxon>
        <taxon>Desulfovibrionaceae</taxon>
        <taxon>Desulfovibrio</taxon>
        <taxon>environmental samples</taxon>
    </lineage>
</organism>
<dbReference type="InterPro" id="IPR041069">
    <property type="entry name" value="FeoB_Cyto"/>
</dbReference>
<evidence type="ECO:0000256" key="3">
    <source>
        <dbReference type="ARBA" id="ARBA00022475"/>
    </source>
</evidence>
<feature type="transmembrane region" description="Helical" evidence="16">
    <location>
        <begin position="523"/>
        <end position="542"/>
    </location>
</feature>
<feature type="binding site" evidence="14">
    <location>
        <begin position="34"/>
        <end position="41"/>
    </location>
    <ligand>
        <name>GTP</name>
        <dbReference type="ChEBI" id="CHEBI:37565"/>
        <label>1</label>
    </ligand>
</feature>
<feature type="transmembrane region" description="Helical" evidence="16">
    <location>
        <begin position="378"/>
        <end position="396"/>
    </location>
</feature>
<dbReference type="Gene3D" id="3.40.50.300">
    <property type="entry name" value="P-loop containing nucleotide triphosphate hydrolases"/>
    <property type="match status" value="1"/>
</dbReference>
<dbReference type="PROSITE" id="PS51711">
    <property type="entry name" value="G_FEOB"/>
    <property type="match status" value="1"/>
</dbReference>
<evidence type="ECO:0000256" key="4">
    <source>
        <dbReference type="ARBA" id="ARBA00022496"/>
    </source>
</evidence>
<evidence type="ECO:0000256" key="13">
    <source>
        <dbReference type="NCBIfam" id="TIGR00437"/>
    </source>
</evidence>
<comment type="subcellular location">
    <subcellularLocation>
        <location evidence="16">Cell inner membrane</location>
        <topology evidence="16">Multi-pass membrane protein</topology>
    </subcellularLocation>
    <subcellularLocation>
        <location evidence="1">Cell membrane</location>
        <topology evidence="1">Multi-pass membrane protein</topology>
    </subcellularLocation>
</comment>
<dbReference type="CDD" id="cd01879">
    <property type="entry name" value="FeoB"/>
    <property type="match status" value="1"/>
</dbReference>
<feature type="binding site" evidence="15">
    <location>
        <position position="45"/>
    </location>
    <ligand>
        <name>Mg(2+)</name>
        <dbReference type="ChEBI" id="CHEBI:18420"/>
        <label>2</label>
    </ligand>
</feature>
<keyword evidence="8 16" id="KW-0408">Iron</keyword>
<gene>
    <name evidence="18" type="ORF">KL86DES1_21073</name>
</gene>
<evidence type="ECO:0000313" key="18">
    <source>
        <dbReference type="EMBL" id="SCM73147.1"/>
    </source>
</evidence>
<dbReference type="EMBL" id="FMJC01000002">
    <property type="protein sequence ID" value="SCM73147.1"/>
    <property type="molecule type" value="Genomic_DNA"/>
</dbReference>
<feature type="transmembrane region" description="Helical" evidence="16">
    <location>
        <begin position="727"/>
        <end position="747"/>
    </location>
</feature>
<evidence type="ECO:0000256" key="10">
    <source>
        <dbReference type="ARBA" id="ARBA00023134"/>
    </source>
</evidence>
<comment type="function">
    <text evidence="16">Probable transporter of a GTP-driven Fe(2+) uptake system.</text>
</comment>
<feature type="binding site" evidence="14">
    <location>
        <begin position="140"/>
        <end position="143"/>
    </location>
    <ligand>
        <name>GTP</name>
        <dbReference type="ChEBI" id="CHEBI:37565"/>
        <label>1</label>
    </ligand>
</feature>
<dbReference type="Pfam" id="PF07664">
    <property type="entry name" value="FeoB_C"/>
    <property type="match status" value="1"/>
</dbReference>
<dbReference type="RefSeq" id="WP_179980530.1">
    <property type="nucleotide sequence ID" value="NZ_LT608333.1"/>
</dbReference>
<feature type="transmembrane region" description="Helical" evidence="16">
    <location>
        <begin position="584"/>
        <end position="604"/>
    </location>
</feature>
<keyword evidence="15" id="KW-0479">Metal-binding</keyword>
<feature type="domain" description="FeoB-type G" evidence="17">
    <location>
        <begin position="27"/>
        <end position="189"/>
    </location>
</feature>
<dbReference type="GO" id="GO:0005886">
    <property type="term" value="C:plasma membrane"/>
    <property type="evidence" value="ECO:0007669"/>
    <property type="project" value="UniProtKB-SubCell"/>
</dbReference>
<evidence type="ECO:0000256" key="1">
    <source>
        <dbReference type="ARBA" id="ARBA00004651"/>
    </source>
</evidence>
<name>A0A212L6N4_9BACT</name>
<feature type="transmembrane region" description="Helical" evidence="16">
    <location>
        <begin position="347"/>
        <end position="366"/>
    </location>
</feature>